<reference evidence="2 3" key="1">
    <citation type="journal article" date="2016" name="Syst. Appl. Microbiol.">
        <title>Pararhizobium polonicum sp. nov. isolated from tumors on stone fruit rootstocks.</title>
        <authorList>
            <person name="Pulawska J."/>
            <person name="Kuzmanovic N."/>
            <person name="Willems A."/>
            <person name="Pothier J.F."/>
        </authorList>
    </citation>
    <scope>NUCLEOTIDE SEQUENCE [LARGE SCALE GENOMIC DNA]</scope>
    <source>
        <strain evidence="2 3">F5.1</strain>
    </source>
</reference>
<dbReference type="InterPro" id="IPR007820">
    <property type="entry name" value="AbrB_fam"/>
</dbReference>
<dbReference type="InterPro" id="IPR017516">
    <property type="entry name" value="AbrB_dup"/>
</dbReference>
<dbReference type="PANTHER" id="PTHR38457:SF1">
    <property type="entry name" value="REGULATOR ABRB-RELATED"/>
    <property type="match status" value="1"/>
</dbReference>
<keyword evidence="1" id="KW-1133">Transmembrane helix</keyword>
<dbReference type="GO" id="GO:0016020">
    <property type="term" value="C:membrane"/>
    <property type="evidence" value="ECO:0007669"/>
    <property type="project" value="InterPro"/>
</dbReference>
<keyword evidence="1" id="KW-0472">Membrane</keyword>
<feature type="transmembrane region" description="Helical" evidence="1">
    <location>
        <begin position="140"/>
        <end position="157"/>
    </location>
</feature>
<evidence type="ECO:0000256" key="1">
    <source>
        <dbReference type="SAM" id="Phobius"/>
    </source>
</evidence>
<dbReference type="OrthoDB" id="7157734at2"/>
<keyword evidence="3" id="KW-1185">Reference proteome</keyword>
<dbReference type="AlphaFoldDB" id="A0A1C7NWQ5"/>
<evidence type="ECO:0008006" key="4">
    <source>
        <dbReference type="Google" id="ProtNLM"/>
    </source>
</evidence>
<protein>
    <recommendedName>
        <fullName evidence="4">AbrB family transcriptional regulator</fullName>
    </recommendedName>
</protein>
<accession>A0A1C7NWQ5</accession>
<feature type="transmembrane region" description="Helical" evidence="1">
    <location>
        <begin position="164"/>
        <end position="181"/>
    </location>
</feature>
<dbReference type="Proteomes" id="UP000093111">
    <property type="component" value="Unassembled WGS sequence"/>
</dbReference>
<dbReference type="NCBIfam" id="TIGR03082">
    <property type="entry name" value="Gneg_AbrB_dup"/>
    <property type="match status" value="1"/>
</dbReference>
<dbReference type="GO" id="GO:0010468">
    <property type="term" value="P:regulation of gene expression"/>
    <property type="evidence" value="ECO:0007669"/>
    <property type="project" value="InterPro"/>
</dbReference>
<gene>
    <name evidence="2" type="ORF">ADU59_21555</name>
</gene>
<feature type="transmembrane region" description="Helical" evidence="1">
    <location>
        <begin position="216"/>
        <end position="240"/>
    </location>
</feature>
<sequence length="313" mass="32962">MANISVFAPLAGRRLGQLIIGASVGLNLTATVLVSLTGWLPLLFVTALIGILFAAAISVAFARVARIDQATAFFAMMPGGMSEMANIGATEGARPEPIALSQALRVALVVCLLPPLLIFFGDSVDLGAWAAKPQVSWGSLPFVLAAGGIGTIVFRWIGFQNPWMVGSLIGVAALTAAGLVAGRLPLSLVNAGQFFLGIAIGARFKGDILRHLARLSAISMAFTLFLTLLMAAYSLMVTAFADISFSDMMLSTAPGGFAEMVITAQVLHLHVALVTAFHIIRSILLNGLALHIWALLNRIGFFARVNAILHRIS</sequence>
<proteinExistence type="predicted"/>
<evidence type="ECO:0000313" key="2">
    <source>
        <dbReference type="EMBL" id="OBZ93443.1"/>
    </source>
</evidence>
<keyword evidence="1" id="KW-0812">Transmembrane</keyword>
<dbReference type="PIRSF" id="PIRSF038991">
    <property type="entry name" value="Protein_AbrB"/>
    <property type="match status" value="1"/>
</dbReference>
<feature type="transmembrane region" description="Helical" evidence="1">
    <location>
        <begin position="15"/>
        <end position="36"/>
    </location>
</feature>
<dbReference type="Pfam" id="PF05145">
    <property type="entry name" value="AbrB"/>
    <property type="match status" value="1"/>
</dbReference>
<evidence type="ECO:0000313" key="3">
    <source>
        <dbReference type="Proteomes" id="UP000093111"/>
    </source>
</evidence>
<feature type="transmembrane region" description="Helical" evidence="1">
    <location>
        <begin position="103"/>
        <end position="120"/>
    </location>
</feature>
<dbReference type="STRING" id="1612624.ADU59_21555"/>
<dbReference type="EMBL" id="LGLV01000014">
    <property type="protein sequence ID" value="OBZ93443.1"/>
    <property type="molecule type" value="Genomic_DNA"/>
</dbReference>
<comment type="caution">
    <text evidence="2">The sequence shown here is derived from an EMBL/GenBank/DDBJ whole genome shotgun (WGS) entry which is preliminary data.</text>
</comment>
<dbReference type="PANTHER" id="PTHR38457">
    <property type="entry name" value="REGULATOR ABRB-RELATED"/>
    <property type="match status" value="1"/>
</dbReference>
<organism evidence="2 3">
    <name type="scientific">Pararhizobium polonicum</name>
    <dbReference type="NCBI Taxonomy" id="1612624"/>
    <lineage>
        <taxon>Bacteria</taxon>
        <taxon>Pseudomonadati</taxon>
        <taxon>Pseudomonadota</taxon>
        <taxon>Alphaproteobacteria</taxon>
        <taxon>Hyphomicrobiales</taxon>
        <taxon>Rhizobiaceae</taxon>
        <taxon>Rhizobium/Agrobacterium group</taxon>
        <taxon>Pararhizobium</taxon>
    </lineage>
</organism>
<name>A0A1C7NWQ5_9HYPH</name>
<feature type="transmembrane region" description="Helical" evidence="1">
    <location>
        <begin position="42"/>
        <end position="62"/>
    </location>
</feature>